<dbReference type="Pfam" id="PF04471">
    <property type="entry name" value="Mrr_cat"/>
    <property type="match status" value="1"/>
</dbReference>
<dbReference type="InterPro" id="IPR011856">
    <property type="entry name" value="tRNA_endonuc-like_dom_sf"/>
</dbReference>
<dbReference type="GO" id="GO:0015666">
    <property type="term" value="F:restriction endodeoxyribonuclease activity"/>
    <property type="evidence" value="ECO:0007669"/>
    <property type="project" value="TreeGrafter"/>
</dbReference>
<dbReference type="Gene3D" id="3.40.1350.10">
    <property type="match status" value="1"/>
</dbReference>
<organism evidence="2 3">
    <name type="scientific">Klebsiella pneumoniae</name>
    <dbReference type="NCBI Taxonomy" id="573"/>
    <lineage>
        <taxon>Bacteria</taxon>
        <taxon>Pseudomonadati</taxon>
        <taxon>Pseudomonadota</taxon>
        <taxon>Gammaproteobacteria</taxon>
        <taxon>Enterobacterales</taxon>
        <taxon>Enterobacteriaceae</taxon>
        <taxon>Klebsiella/Raoultella group</taxon>
        <taxon>Klebsiella</taxon>
        <taxon>Klebsiella pneumoniae complex</taxon>
    </lineage>
</organism>
<dbReference type="PANTHER" id="PTHR30015">
    <property type="entry name" value="MRR RESTRICTION SYSTEM PROTEIN"/>
    <property type="match status" value="1"/>
</dbReference>
<evidence type="ECO:0000313" key="2">
    <source>
        <dbReference type="EMBL" id="STT01031.1"/>
    </source>
</evidence>
<dbReference type="Proteomes" id="UP000255518">
    <property type="component" value="Unassembled WGS sequence"/>
</dbReference>
<name>A0A377UUI5_KLEPN</name>
<protein>
    <recommendedName>
        <fullName evidence="1">Restriction endonuclease type IV Mrr domain-containing protein</fullName>
    </recommendedName>
</protein>
<accession>A0A377UUI5</accession>
<proteinExistence type="predicted"/>
<gene>
    <name evidence="2" type="ORF">NCTC13443_01332</name>
</gene>
<evidence type="ECO:0000259" key="1">
    <source>
        <dbReference type="Pfam" id="PF04471"/>
    </source>
</evidence>
<reference evidence="2 3" key="1">
    <citation type="submission" date="2018-06" db="EMBL/GenBank/DDBJ databases">
        <authorList>
            <consortium name="Pathogen Informatics"/>
            <person name="Doyle S."/>
        </authorList>
    </citation>
    <scope>NUCLEOTIDE SEQUENCE [LARGE SCALE GENOMIC DNA]</scope>
    <source>
        <strain evidence="2 3">NCTC13443</strain>
    </source>
</reference>
<dbReference type="AlphaFoldDB" id="A0A377UUI5"/>
<dbReference type="InterPro" id="IPR007560">
    <property type="entry name" value="Restrct_endonuc_IV_Mrr"/>
</dbReference>
<evidence type="ECO:0000313" key="3">
    <source>
        <dbReference type="Proteomes" id="UP000255518"/>
    </source>
</evidence>
<dbReference type="GO" id="GO:0009307">
    <property type="term" value="P:DNA restriction-modification system"/>
    <property type="evidence" value="ECO:0007669"/>
    <property type="project" value="InterPro"/>
</dbReference>
<dbReference type="InterPro" id="IPR052906">
    <property type="entry name" value="Type_IV_Methyl-Rstrct_Enzyme"/>
</dbReference>
<feature type="domain" description="Restriction endonuclease type IV Mrr" evidence="1">
    <location>
        <begin position="2"/>
        <end position="53"/>
    </location>
</feature>
<dbReference type="PANTHER" id="PTHR30015:SF7">
    <property type="entry name" value="TYPE IV METHYL-DIRECTED RESTRICTION ENZYME ECOKMRR"/>
    <property type="match status" value="1"/>
</dbReference>
<dbReference type="GO" id="GO:0043590">
    <property type="term" value="C:bacterial nucleoid"/>
    <property type="evidence" value="ECO:0007669"/>
    <property type="project" value="TreeGrafter"/>
</dbReference>
<dbReference type="GO" id="GO:0003677">
    <property type="term" value="F:DNA binding"/>
    <property type="evidence" value="ECO:0007669"/>
    <property type="project" value="InterPro"/>
</dbReference>
<dbReference type="EMBL" id="UGKT01000001">
    <property type="protein sequence ID" value="STT01031.1"/>
    <property type="molecule type" value="Genomic_DNA"/>
</dbReference>
<sequence>MGSQQIRSFIGGRHKDDRGLYVSTGGFTKDARYEADRSTIPLTLWTLDDLVRALIENYEQVDIETKLLVPLKKTFLPA</sequence>